<dbReference type="Proteomes" id="UP000664169">
    <property type="component" value="Unassembled WGS sequence"/>
</dbReference>
<keyword evidence="8" id="KW-1185">Reference proteome</keyword>
<reference evidence="7" key="1">
    <citation type="submission" date="2021-03" db="EMBL/GenBank/DDBJ databases">
        <authorList>
            <person name="Tagirdzhanova G."/>
        </authorList>
    </citation>
    <scope>NUCLEOTIDE SEQUENCE</scope>
</reference>
<evidence type="ECO:0000313" key="7">
    <source>
        <dbReference type="EMBL" id="CAF9926241.1"/>
    </source>
</evidence>
<feature type="compositionally biased region" description="Polar residues" evidence="5">
    <location>
        <begin position="113"/>
        <end position="124"/>
    </location>
</feature>
<evidence type="ECO:0000313" key="8">
    <source>
        <dbReference type="Proteomes" id="UP000664169"/>
    </source>
</evidence>
<dbReference type="GO" id="GO:0005634">
    <property type="term" value="C:nucleus"/>
    <property type="evidence" value="ECO:0007669"/>
    <property type="project" value="UniProtKB-SubCell"/>
</dbReference>
<dbReference type="InterPro" id="IPR007219">
    <property type="entry name" value="XnlR_reg_dom"/>
</dbReference>
<keyword evidence="2" id="KW-0479">Metal-binding</keyword>
<dbReference type="GO" id="GO:0006351">
    <property type="term" value="P:DNA-templated transcription"/>
    <property type="evidence" value="ECO:0007669"/>
    <property type="project" value="InterPro"/>
</dbReference>
<dbReference type="Pfam" id="PF04082">
    <property type="entry name" value="Fungal_trans"/>
    <property type="match status" value="1"/>
</dbReference>
<dbReference type="InterPro" id="IPR050613">
    <property type="entry name" value="Sec_Metabolite_Reg"/>
</dbReference>
<feature type="compositionally biased region" description="Polar residues" evidence="5">
    <location>
        <begin position="67"/>
        <end position="100"/>
    </location>
</feature>
<dbReference type="PANTHER" id="PTHR31001:SF50">
    <property type="entry name" value="ZN(II)2CYS6 TRANSCRIPTION FACTOR (EUROFUNG)"/>
    <property type="match status" value="1"/>
</dbReference>
<comment type="caution">
    <text evidence="7">The sequence shown here is derived from an EMBL/GenBank/DDBJ whole genome shotgun (WGS) entry which is preliminary data.</text>
</comment>
<evidence type="ECO:0000256" key="1">
    <source>
        <dbReference type="ARBA" id="ARBA00004123"/>
    </source>
</evidence>
<dbReference type="OrthoDB" id="424974at2759"/>
<evidence type="ECO:0000256" key="4">
    <source>
        <dbReference type="SAM" id="Coils"/>
    </source>
</evidence>
<evidence type="ECO:0000256" key="5">
    <source>
        <dbReference type="SAM" id="MobiDB-lite"/>
    </source>
</evidence>
<dbReference type="CDD" id="cd12148">
    <property type="entry name" value="fungal_TF_MHR"/>
    <property type="match status" value="1"/>
</dbReference>
<gene>
    <name evidence="7" type="ORF">GOMPHAMPRED_004083</name>
</gene>
<feature type="region of interest" description="Disordered" evidence="5">
    <location>
        <begin position="67"/>
        <end position="148"/>
    </location>
</feature>
<feature type="compositionally biased region" description="Low complexity" evidence="5">
    <location>
        <begin position="125"/>
        <end position="146"/>
    </location>
</feature>
<dbReference type="GO" id="GO:0003677">
    <property type="term" value="F:DNA binding"/>
    <property type="evidence" value="ECO:0007669"/>
    <property type="project" value="InterPro"/>
</dbReference>
<dbReference type="SMART" id="SM00906">
    <property type="entry name" value="Fungal_trans"/>
    <property type="match status" value="1"/>
</dbReference>
<evidence type="ECO:0000259" key="6">
    <source>
        <dbReference type="SMART" id="SM00906"/>
    </source>
</evidence>
<dbReference type="EMBL" id="CAJPDQ010000025">
    <property type="protein sequence ID" value="CAF9926241.1"/>
    <property type="molecule type" value="Genomic_DNA"/>
</dbReference>
<sequence length="717" mass="80618">MNITCVPVQRMRLPRGRHVHTLKAENRELRDKLERLNETLENQRPEQAESGSVTYAVNLSSDANQVFGSETSSDMRSSIVPDSNSSPAQSIVSDPSQSFVSKEFWHNLPPQNPSLNESSDQPTAQSVSDSQSVSSIERRASSSQVSTGTGITSVSNFVIGLGHGSIKDPGAHHEATMAARPTPEICAKLWDIYANRVDPITRIFHQPTLVEFILHGKPYLKYKGSEPVLDLIRSSIFFIAVATLQDSQCRSSFGIDKQAAMDTYRNACELALEQVELIVTEDITVLQSFMLYLLAIRTYDRSRKTWTLFSVAVRLATAIGINEDDFQSYESFFDQQMRRRLWYAMCSMDAHLAFDRASKPLIAPNSRHPRLPHNINETDFGPLSEEVPERDGITDMSLALMLYRTQATGKGLQFASMLSKPTPDGKPDPETQAKREAIWSSYEGWMTPLLQQLDPNSSPSNWCLYHNAFTAYAALQLTSLRPTKAGNRQRLAMDTEPTNVLRMAVTAIEHDLLKRWDIRGESFHWHGNTLWNPLSVAISECYTCNDVLLLQQVWPIIETHFNCLSTILAEYRNGILWQPLERLIAKTRVRVRNVINQQIAINGGMLAPAVYYPLQSFYPEATLTEGMMMPPNDYPTLSMTPEGLLPHEIASPYNLTPAPWSPLQTQLVPIPGAPLMNNLTGIPHAPQQIDLNRIDPGWETWDNFLCQINFDMNVQGP</sequence>
<dbReference type="AlphaFoldDB" id="A0A8H3FS07"/>
<dbReference type="PANTHER" id="PTHR31001">
    <property type="entry name" value="UNCHARACTERIZED TRANSCRIPTIONAL REGULATORY PROTEIN"/>
    <property type="match status" value="1"/>
</dbReference>
<name>A0A8H3FS07_9LECA</name>
<evidence type="ECO:0000256" key="3">
    <source>
        <dbReference type="ARBA" id="ARBA00023242"/>
    </source>
</evidence>
<feature type="domain" description="Xylanolytic transcriptional activator regulatory" evidence="6">
    <location>
        <begin position="305"/>
        <end position="378"/>
    </location>
</feature>
<keyword evidence="4" id="KW-0175">Coiled coil</keyword>
<dbReference type="GO" id="GO:0008270">
    <property type="term" value="F:zinc ion binding"/>
    <property type="evidence" value="ECO:0007669"/>
    <property type="project" value="InterPro"/>
</dbReference>
<organism evidence="7 8">
    <name type="scientific">Gomphillus americanus</name>
    <dbReference type="NCBI Taxonomy" id="1940652"/>
    <lineage>
        <taxon>Eukaryota</taxon>
        <taxon>Fungi</taxon>
        <taxon>Dikarya</taxon>
        <taxon>Ascomycota</taxon>
        <taxon>Pezizomycotina</taxon>
        <taxon>Lecanoromycetes</taxon>
        <taxon>OSLEUM clade</taxon>
        <taxon>Ostropomycetidae</taxon>
        <taxon>Ostropales</taxon>
        <taxon>Graphidaceae</taxon>
        <taxon>Gomphilloideae</taxon>
        <taxon>Gomphillus</taxon>
    </lineage>
</organism>
<protein>
    <recommendedName>
        <fullName evidence="6">Xylanolytic transcriptional activator regulatory domain-containing protein</fullName>
    </recommendedName>
</protein>
<comment type="subcellular location">
    <subcellularLocation>
        <location evidence="1">Nucleus</location>
    </subcellularLocation>
</comment>
<keyword evidence="3" id="KW-0539">Nucleus</keyword>
<proteinExistence type="predicted"/>
<feature type="coiled-coil region" evidence="4">
    <location>
        <begin position="19"/>
        <end position="50"/>
    </location>
</feature>
<evidence type="ECO:0000256" key="2">
    <source>
        <dbReference type="ARBA" id="ARBA00022723"/>
    </source>
</evidence>
<accession>A0A8H3FS07</accession>